<dbReference type="Proteomes" id="UP000712600">
    <property type="component" value="Unassembled WGS sequence"/>
</dbReference>
<name>A0A8S9PTW0_BRACR</name>
<dbReference type="EMBL" id="QGKX02001347">
    <property type="protein sequence ID" value="KAF3524704.1"/>
    <property type="molecule type" value="Genomic_DNA"/>
</dbReference>
<evidence type="ECO:0000313" key="2">
    <source>
        <dbReference type="Proteomes" id="UP000712600"/>
    </source>
</evidence>
<comment type="caution">
    <text evidence="1">The sequence shown here is derived from an EMBL/GenBank/DDBJ whole genome shotgun (WGS) entry which is preliminary data.</text>
</comment>
<evidence type="ECO:0000313" key="1">
    <source>
        <dbReference type="EMBL" id="KAF3524704.1"/>
    </source>
</evidence>
<reference evidence="1" key="1">
    <citation type="submission" date="2019-12" db="EMBL/GenBank/DDBJ databases">
        <title>Genome sequencing and annotation of Brassica cretica.</title>
        <authorList>
            <person name="Studholme D.J."/>
            <person name="Sarris P."/>
        </authorList>
    </citation>
    <scope>NUCLEOTIDE SEQUENCE</scope>
    <source>
        <strain evidence="1">PFS-109/04</strain>
        <tissue evidence="1">Leaf</tissue>
    </source>
</reference>
<organism evidence="1 2">
    <name type="scientific">Brassica cretica</name>
    <name type="common">Mustard</name>
    <dbReference type="NCBI Taxonomy" id="69181"/>
    <lineage>
        <taxon>Eukaryota</taxon>
        <taxon>Viridiplantae</taxon>
        <taxon>Streptophyta</taxon>
        <taxon>Embryophyta</taxon>
        <taxon>Tracheophyta</taxon>
        <taxon>Spermatophyta</taxon>
        <taxon>Magnoliopsida</taxon>
        <taxon>eudicotyledons</taxon>
        <taxon>Gunneridae</taxon>
        <taxon>Pentapetalae</taxon>
        <taxon>rosids</taxon>
        <taxon>malvids</taxon>
        <taxon>Brassicales</taxon>
        <taxon>Brassicaceae</taxon>
        <taxon>Brassiceae</taxon>
        <taxon>Brassica</taxon>
    </lineage>
</organism>
<dbReference type="AlphaFoldDB" id="A0A8S9PTW0"/>
<protein>
    <submittedName>
        <fullName evidence="1">Uncharacterized protein</fullName>
    </submittedName>
</protein>
<sequence length="132" mass="14451">MRRCCLNSWVVISLRSASSIGLLQGLEDNPESQRHLLQAGAFLLLVQSSVFKELLCSFCVSCLVFFCSDSFSNVVLTSLLCLMCRVARGSQFRPPTLDLVCWGVCQPLPLKLAGATSVSVRLNILSSYTLVC</sequence>
<proteinExistence type="predicted"/>
<gene>
    <name evidence="1" type="ORF">F2Q69_00051300</name>
</gene>
<accession>A0A8S9PTW0</accession>